<dbReference type="AlphaFoldDB" id="A0A0E3U7Y1"/>
<dbReference type="EMBL" id="CP011253">
    <property type="protein sequence ID" value="AKC70828.1"/>
    <property type="molecule type" value="Genomic_DNA"/>
</dbReference>
<keyword evidence="3" id="KW-1185">Reference proteome</keyword>
<evidence type="ECO:0000259" key="1">
    <source>
        <dbReference type="Pfam" id="PF14065"/>
    </source>
</evidence>
<gene>
    <name evidence="2" type="ORF">MB84_17090</name>
</gene>
<dbReference type="RefSeq" id="WP_046292009.1">
    <property type="nucleotide sequence ID" value="NZ_CP011253.3"/>
</dbReference>
<dbReference type="Proteomes" id="UP000035050">
    <property type="component" value="Chromosome"/>
</dbReference>
<name>A0A0E3U7Y1_9BURK</name>
<feature type="domain" description="Pvc16 N-terminal" evidence="1">
    <location>
        <begin position="9"/>
        <end position="182"/>
    </location>
</feature>
<dbReference type="HOGENOM" id="CLU_110138_0_0_4"/>
<accession>A0A0E3U7Y1</accession>
<dbReference type="InterPro" id="IPR025351">
    <property type="entry name" value="Pvc16_N"/>
</dbReference>
<organism evidence="2 3">
    <name type="scientific">Pandoraea oxalativorans</name>
    <dbReference type="NCBI Taxonomy" id="573737"/>
    <lineage>
        <taxon>Bacteria</taxon>
        <taxon>Pseudomonadati</taxon>
        <taxon>Pseudomonadota</taxon>
        <taxon>Betaproteobacteria</taxon>
        <taxon>Burkholderiales</taxon>
        <taxon>Burkholderiaceae</taxon>
        <taxon>Pandoraea</taxon>
    </lineage>
</organism>
<protein>
    <recommendedName>
        <fullName evidence="1">Pvc16 N-terminal domain-containing protein</fullName>
    </recommendedName>
</protein>
<reference evidence="2" key="1">
    <citation type="submission" date="2016-06" db="EMBL/GenBank/DDBJ databases">
        <title>Pandoraea oxalativorans DSM 23570 Genome Sequencing.</title>
        <authorList>
            <person name="Ee R."/>
            <person name="Lim Y.-L."/>
            <person name="Yong D."/>
            <person name="Yin W.-F."/>
            <person name="Chan K.-G."/>
        </authorList>
    </citation>
    <scope>NUCLEOTIDE SEQUENCE</scope>
    <source>
        <strain evidence="2">DSM 23570</strain>
    </source>
</reference>
<sequence>MINAAVGHLAGRLNEHLKQTYTLDGDIVTMSGLVDVNGQAVANTSNRLVVMLTHIERDAGPVRKGIPGDAGASSLSLGVAPLYLNLYVMVAANFTGGHYQDSLKLISAAIAFFQRNPVFDHRSSPSLDPRIDRLMLEIENLDIRELSNLWTMLGGKYLPSVLYKVRLMAPDTGDITGTVPTVRAPVPAISH</sequence>
<dbReference type="OrthoDB" id="7560784at2"/>
<dbReference type="PATRIC" id="fig|573737.6.peg.4361"/>
<dbReference type="Pfam" id="PF14065">
    <property type="entry name" value="Pvc16_N"/>
    <property type="match status" value="1"/>
</dbReference>
<dbReference type="KEGG" id="pox:MB84_17090"/>
<evidence type="ECO:0000313" key="2">
    <source>
        <dbReference type="EMBL" id="AKC70828.1"/>
    </source>
</evidence>
<evidence type="ECO:0000313" key="3">
    <source>
        <dbReference type="Proteomes" id="UP000035050"/>
    </source>
</evidence>
<proteinExistence type="predicted"/>